<accession>A0A7T3RED2</accession>
<protein>
    <recommendedName>
        <fullName evidence="3">DUF2281 domain-containing protein</fullName>
    </recommendedName>
</protein>
<name>A0A7T3RED2_9SPIR</name>
<keyword evidence="2" id="KW-1185">Reference proteome</keyword>
<sequence>MPYAVVEEKLKTIPEKYMEEVSEFLDFLLFKSKEESNKNGLDEAIEEVERGDVETFKSFADFKAAMSV</sequence>
<evidence type="ECO:0008006" key="3">
    <source>
        <dbReference type="Google" id="ProtNLM"/>
    </source>
</evidence>
<evidence type="ECO:0000313" key="2">
    <source>
        <dbReference type="Proteomes" id="UP000595224"/>
    </source>
</evidence>
<evidence type="ECO:0000313" key="1">
    <source>
        <dbReference type="EMBL" id="QQA01559.1"/>
    </source>
</evidence>
<reference evidence="1 2" key="1">
    <citation type="submission" date="2020-11" db="EMBL/GenBank/DDBJ databases">
        <title>Treponema Peruensis nv. sp., first commensal Treponema isolated from human feces.</title>
        <authorList>
            <person name="Belkhou C."/>
            <person name="Raes J."/>
        </authorList>
    </citation>
    <scope>NUCLEOTIDE SEQUENCE [LARGE SCALE GENOMIC DNA]</scope>
    <source>
        <strain evidence="1 2">RCC2812</strain>
    </source>
</reference>
<organism evidence="1 2">
    <name type="scientific">Treponema peruense</name>
    <dbReference type="NCBI Taxonomy" id="2787628"/>
    <lineage>
        <taxon>Bacteria</taxon>
        <taxon>Pseudomonadati</taxon>
        <taxon>Spirochaetota</taxon>
        <taxon>Spirochaetia</taxon>
        <taxon>Spirochaetales</taxon>
        <taxon>Treponemataceae</taxon>
        <taxon>Treponema</taxon>
    </lineage>
</organism>
<gene>
    <name evidence="1" type="ORF">IWA51_02785</name>
</gene>
<dbReference type="EMBL" id="CP064936">
    <property type="protein sequence ID" value="QQA01559.1"/>
    <property type="molecule type" value="Genomic_DNA"/>
</dbReference>
<dbReference type="RefSeq" id="WP_177528329.1">
    <property type="nucleotide sequence ID" value="NZ_CBCSHE010000016.1"/>
</dbReference>
<dbReference type="KEGG" id="tper:IWA51_02785"/>
<proteinExistence type="predicted"/>
<dbReference type="Proteomes" id="UP000595224">
    <property type="component" value="Chromosome"/>
</dbReference>
<dbReference type="AlphaFoldDB" id="A0A7T3RED2"/>